<organism evidence="1 2">
    <name type="scientific">Vibrio splendidus</name>
    <dbReference type="NCBI Taxonomy" id="29497"/>
    <lineage>
        <taxon>Bacteria</taxon>
        <taxon>Pseudomonadati</taxon>
        <taxon>Pseudomonadota</taxon>
        <taxon>Gammaproteobacteria</taxon>
        <taxon>Vibrionales</taxon>
        <taxon>Vibrionaceae</taxon>
        <taxon>Vibrio</taxon>
    </lineage>
</organism>
<comment type="caution">
    <text evidence="1">The sequence shown here is derived from an EMBL/GenBank/DDBJ whole genome shotgun (WGS) entry which is preliminary data.</text>
</comment>
<name>A0AA43G166_VIBSP</name>
<evidence type="ECO:0000313" key="2">
    <source>
        <dbReference type="Proteomes" id="UP001159663"/>
    </source>
</evidence>
<dbReference type="AlphaFoldDB" id="A0AA43G166"/>
<gene>
    <name evidence="1" type="ORF">L8R85_19275</name>
</gene>
<dbReference type="RefSeq" id="WP_280534486.1">
    <property type="nucleotide sequence ID" value="NZ_JAKMYX010000090.1"/>
</dbReference>
<dbReference type="EMBL" id="JAKMYX010000090">
    <property type="protein sequence ID" value="MDH5923169.1"/>
    <property type="molecule type" value="Genomic_DNA"/>
</dbReference>
<accession>A0AA43G166</accession>
<dbReference type="Proteomes" id="UP001159663">
    <property type="component" value="Unassembled WGS sequence"/>
</dbReference>
<reference evidence="1" key="1">
    <citation type="submission" date="2022-01" db="EMBL/GenBank/DDBJ databases">
        <title>Vibrio aestuarianus Clade A and Clade B isolates are associated with Pacific oyster (Crassostrea gigas) disease outbreaks across Ireland.</title>
        <authorList>
            <person name="Coyle N."/>
            <person name="O'Toole C."/>
            <person name="Thomas J.C.L."/>
            <person name="Ryder D."/>
            <person name="Cheslett D."/>
            <person name="Feist S."/>
            <person name="Bean T."/>
            <person name="Joseph A."/>
            <person name="Waina A."/>
            <person name="Feil E."/>
            <person name="Verner-Jeffreys D.W."/>
        </authorList>
    </citation>
    <scope>NUCLEOTIDE SEQUENCE</scope>
    <source>
        <strain evidence="1">S/17/14 A</strain>
    </source>
</reference>
<sequence length="126" mass="14339">MKKGLVIAISIGFVVFFLVGRALQWFGSNNSELFPQLPDSPQFVPSTDFDGEWPGRRINITGNNMCERTTINGTIREGKVTLRLTYNGTPLEDWVTESGDLRLYSKHRQWDYRFSANGSSSRFDGR</sequence>
<proteinExistence type="predicted"/>
<evidence type="ECO:0000313" key="1">
    <source>
        <dbReference type="EMBL" id="MDH5923169.1"/>
    </source>
</evidence>
<protein>
    <submittedName>
        <fullName evidence="1">Uncharacterized protein</fullName>
    </submittedName>
</protein>